<organism evidence="4 5">
    <name type="scientific">Butyricimonas virosa</name>
    <dbReference type="NCBI Taxonomy" id="544645"/>
    <lineage>
        <taxon>Bacteria</taxon>
        <taxon>Pseudomonadati</taxon>
        <taxon>Bacteroidota</taxon>
        <taxon>Bacteroidia</taxon>
        <taxon>Bacteroidales</taxon>
        <taxon>Odoribacteraceae</taxon>
        <taxon>Butyricimonas</taxon>
    </lineage>
</organism>
<evidence type="ECO:0000313" key="4">
    <source>
        <dbReference type="EMBL" id="RGV36800.1"/>
    </source>
</evidence>
<dbReference type="Proteomes" id="UP000283589">
    <property type="component" value="Unassembled WGS sequence"/>
</dbReference>
<reference evidence="4 5" key="1">
    <citation type="submission" date="2018-08" db="EMBL/GenBank/DDBJ databases">
        <title>A genome reference for cultivated species of the human gut microbiota.</title>
        <authorList>
            <person name="Zou Y."/>
            <person name="Xue W."/>
            <person name="Luo G."/>
        </authorList>
    </citation>
    <scope>NUCLEOTIDE SEQUENCE [LARGE SCALE GENOMIC DNA]</scope>
    <source>
        <strain evidence="4 5">AF14-49</strain>
    </source>
</reference>
<dbReference type="Gene3D" id="2.40.70.10">
    <property type="entry name" value="Acid Proteases"/>
    <property type="match status" value="1"/>
</dbReference>
<dbReference type="PANTHER" id="PTHR43601">
    <property type="entry name" value="THIOREDOXIN, MITOCHONDRIAL"/>
    <property type="match status" value="1"/>
</dbReference>
<dbReference type="AlphaFoldDB" id="A0A412X7B8"/>
<dbReference type="InterPro" id="IPR021109">
    <property type="entry name" value="Peptidase_aspartic_dom_sf"/>
</dbReference>
<evidence type="ECO:0000259" key="3">
    <source>
        <dbReference type="PROSITE" id="PS51352"/>
    </source>
</evidence>
<dbReference type="InterPro" id="IPR017937">
    <property type="entry name" value="Thioredoxin_CS"/>
</dbReference>
<feature type="signal peptide" evidence="2">
    <location>
        <begin position="1"/>
        <end position="21"/>
    </location>
</feature>
<dbReference type="Gene3D" id="3.40.30.10">
    <property type="entry name" value="Glutaredoxin"/>
    <property type="match status" value="1"/>
</dbReference>
<evidence type="ECO:0000256" key="1">
    <source>
        <dbReference type="ARBA" id="ARBA00023284"/>
    </source>
</evidence>
<protein>
    <submittedName>
        <fullName evidence="4">Thioredoxin</fullName>
    </submittedName>
</protein>
<dbReference type="PANTHER" id="PTHR43601:SF3">
    <property type="entry name" value="THIOREDOXIN, MITOCHONDRIAL"/>
    <property type="match status" value="1"/>
</dbReference>
<keyword evidence="2" id="KW-0732">Signal</keyword>
<gene>
    <name evidence="4" type="ORF">DWW18_01020</name>
</gene>
<name>A0A412X7B8_9BACT</name>
<dbReference type="PROSITE" id="PS51352">
    <property type="entry name" value="THIOREDOXIN_2"/>
    <property type="match status" value="1"/>
</dbReference>
<feature type="domain" description="Thioredoxin" evidence="3">
    <location>
        <begin position="291"/>
        <end position="424"/>
    </location>
</feature>
<dbReference type="EMBL" id="QRZA01000001">
    <property type="protein sequence ID" value="RGV36800.1"/>
    <property type="molecule type" value="Genomic_DNA"/>
</dbReference>
<dbReference type="InterPro" id="IPR013766">
    <property type="entry name" value="Thioredoxin_domain"/>
</dbReference>
<dbReference type="PROSITE" id="PS00194">
    <property type="entry name" value="THIOREDOXIN_1"/>
    <property type="match status" value="1"/>
</dbReference>
<accession>A0A412X7B8</accession>
<dbReference type="STRING" id="1121130.GCA_000519105_00399"/>
<proteinExistence type="predicted"/>
<evidence type="ECO:0000256" key="2">
    <source>
        <dbReference type="SAM" id="SignalP"/>
    </source>
</evidence>
<dbReference type="InterPro" id="IPR036249">
    <property type="entry name" value="Thioredoxin-like_sf"/>
</dbReference>
<dbReference type="Pfam" id="PF00085">
    <property type="entry name" value="Thioredoxin"/>
    <property type="match status" value="1"/>
</dbReference>
<sequence length="425" mass="47344">MIRKKIIMVLSLCLLTLGTWAQVKNTSVEVKDYREVDGKIILEMVVNGVIADFVLDLAGHNAILPEYVEKLKIDPNVPGDFRYDTFQYKKVSVEKSVKIGSISFGNSVFGNEVAAFVLKDEPYLRKLGVAGVVGSSLFNNVVLTIDSKRKKITMSNPYRPSYMKLDHRSNMDLIPASGIVCPVVLDGVTYSLLLDTWNNGMITLNAADFAKLNGKDGGNVKVSEGYASAEIAAKSKVVAACHFVKGDFSDITVAENGSLPRSVIGNEILKQGLLSIDYGKRKVYFQPFDLAEVKDEVIGADEVKVESGKLNSITREYFLEHVYDYRKSSEFVFKGDKPVVIDFWATWCGPCMRLIPELEKMAEKYKDQVIFLKVNADKEKELCGMFNIVALPTVFFIPVNGKPIVEMGATPEKYVEIIEKQLLKK</sequence>
<evidence type="ECO:0000313" key="5">
    <source>
        <dbReference type="Proteomes" id="UP000283589"/>
    </source>
</evidence>
<comment type="caution">
    <text evidence="4">The sequence shown here is derived from an EMBL/GenBank/DDBJ whole genome shotgun (WGS) entry which is preliminary data.</text>
</comment>
<keyword evidence="1" id="KW-0676">Redox-active center</keyword>
<feature type="chain" id="PRO_5018972257" evidence="2">
    <location>
        <begin position="22"/>
        <end position="425"/>
    </location>
</feature>
<dbReference type="GO" id="GO:0045454">
    <property type="term" value="P:cell redox homeostasis"/>
    <property type="evidence" value="ECO:0007669"/>
    <property type="project" value="TreeGrafter"/>
</dbReference>
<dbReference type="CDD" id="cd02947">
    <property type="entry name" value="TRX_family"/>
    <property type="match status" value="1"/>
</dbReference>
<dbReference type="SUPFAM" id="SSF52833">
    <property type="entry name" value="Thioredoxin-like"/>
    <property type="match status" value="1"/>
</dbReference>